<name>M2WCA3_9MICC</name>
<accession>M2WCA3</accession>
<keyword evidence="1" id="KW-1133">Transmembrane helix</keyword>
<reference evidence="2 3" key="1">
    <citation type="journal article" date="2014" name="Genome Announc.">
        <title>Draft Genome Sequence of Kocuria palustris PEL.</title>
        <authorList>
            <person name="Sharma G."/>
            <person name="Khatri I."/>
            <person name="Subramanian S."/>
        </authorList>
    </citation>
    <scope>NUCLEOTIDE SEQUENCE [LARGE SCALE GENOMIC DNA]</scope>
    <source>
        <strain evidence="2 3">PEL</strain>
    </source>
</reference>
<dbReference type="Proteomes" id="UP000009877">
    <property type="component" value="Unassembled WGS sequence"/>
</dbReference>
<evidence type="ECO:0000313" key="3">
    <source>
        <dbReference type="Proteomes" id="UP000009877"/>
    </source>
</evidence>
<dbReference type="AlphaFoldDB" id="M2WCA3"/>
<dbReference type="EMBL" id="ANHZ02000018">
    <property type="protein sequence ID" value="EME36107.1"/>
    <property type="molecule type" value="Genomic_DNA"/>
</dbReference>
<keyword evidence="3" id="KW-1185">Reference proteome</keyword>
<comment type="caution">
    <text evidence="2">The sequence shown here is derived from an EMBL/GenBank/DDBJ whole genome shotgun (WGS) entry which is preliminary data.</text>
</comment>
<keyword evidence="1" id="KW-0472">Membrane</keyword>
<feature type="transmembrane region" description="Helical" evidence="1">
    <location>
        <begin position="110"/>
        <end position="127"/>
    </location>
</feature>
<evidence type="ECO:0008006" key="4">
    <source>
        <dbReference type="Google" id="ProtNLM"/>
    </source>
</evidence>
<feature type="transmembrane region" description="Helical" evidence="1">
    <location>
        <begin position="21"/>
        <end position="43"/>
    </location>
</feature>
<proteinExistence type="predicted"/>
<sequence>MASAGHRDTAEAARPLRPQALVPLVMIVAAESVVVFAGALWILSGLFTGHAASAVTTLMLTVLLAVGGLWVARTSMALWAGRRWPRAAALTFQLFAMIIAVAILLPLSRWLALLVAAAALVAGGSLFRQDVVDWTTQDVGPDRR</sequence>
<feature type="transmembrane region" description="Helical" evidence="1">
    <location>
        <begin position="49"/>
        <end position="72"/>
    </location>
</feature>
<evidence type="ECO:0000256" key="1">
    <source>
        <dbReference type="SAM" id="Phobius"/>
    </source>
</evidence>
<gene>
    <name evidence="2" type="ORF">C884_00875</name>
</gene>
<evidence type="ECO:0000313" key="2">
    <source>
        <dbReference type="EMBL" id="EME36107.1"/>
    </source>
</evidence>
<dbReference type="RefSeq" id="WP_006215303.1">
    <property type="nucleotide sequence ID" value="NZ_ANHZ02000018.1"/>
</dbReference>
<organism evidence="2 3">
    <name type="scientific">Kocuria palustris PEL</name>
    <dbReference type="NCBI Taxonomy" id="1236550"/>
    <lineage>
        <taxon>Bacteria</taxon>
        <taxon>Bacillati</taxon>
        <taxon>Actinomycetota</taxon>
        <taxon>Actinomycetes</taxon>
        <taxon>Micrococcales</taxon>
        <taxon>Micrococcaceae</taxon>
        <taxon>Kocuria</taxon>
    </lineage>
</organism>
<keyword evidence="1" id="KW-0812">Transmembrane</keyword>
<protein>
    <recommendedName>
        <fullName evidence="4">Integral membrane protein</fullName>
    </recommendedName>
</protein>
<feature type="transmembrane region" description="Helical" evidence="1">
    <location>
        <begin position="84"/>
        <end position="104"/>
    </location>
</feature>